<protein>
    <recommendedName>
        <fullName evidence="2">Secretion system C-terminal sorting domain-containing protein</fullName>
    </recommendedName>
</protein>
<dbReference type="Proteomes" id="UP000239872">
    <property type="component" value="Unassembled WGS sequence"/>
</dbReference>
<dbReference type="NCBIfam" id="TIGR04183">
    <property type="entry name" value="Por_Secre_tail"/>
    <property type="match status" value="1"/>
</dbReference>
<evidence type="ECO:0000259" key="2">
    <source>
        <dbReference type="Pfam" id="PF18962"/>
    </source>
</evidence>
<evidence type="ECO:0000313" key="3">
    <source>
        <dbReference type="EMBL" id="PQJ12847.1"/>
    </source>
</evidence>
<sequence>MKTIFKHIAIAVLGLNSFYSHAQQVPKVVVAEHFTNTWCSICASKNPPFFANLANFSQVLHVAYHPSAPYPGCPLSMHNASEADARTNFYGIYGGTPRVVIQGNVLGSGTSFADPNIFSSVSGSTSSFVMAVDLSRIGTDSLQAEIRIRKTDTSSLTSAMLYAVATEDTVVLASGNANGEPRNYDVFRKSFVGNASISVTLPAAVGDSIVIAKRIATSSVWVLSRMTATAMLQDANKVAIQAVRSAKIPQTSGIDVANNTDLIEVYPNPATSQLFIKKLPSSTMRYQMINLSGSVVSNGEVDSSLSFIAVDQLPAGIYVLSLSGAGMMYRSVSFVKE</sequence>
<feature type="chain" id="PRO_5015554233" description="Secretion system C-terminal sorting domain-containing protein" evidence="1">
    <location>
        <begin position="23"/>
        <end position="337"/>
    </location>
</feature>
<dbReference type="RefSeq" id="WP_105037731.1">
    <property type="nucleotide sequence ID" value="NZ_PPSL01000001.1"/>
</dbReference>
<proteinExistence type="predicted"/>
<evidence type="ECO:0000256" key="1">
    <source>
        <dbReference type="SAM" id="SignalP"/>
    </source>
</evidence>
<gene>
    <name evidence="3" type="ORF">CJD36_003640</name>
</gene>
<feature type="domain" description="Secretion system C-terminal sorting" evidence="2">
    <location>
        <begin position="265"/>
        <end position="324"/>
    </location>
</feature>
<organism evidence="3 4">
    <name type="scientific">Flavipsychrobacter stenotrophus</name>
    <dbReference type="NCBI Taxonomy" id="2077091"/>
    <lineage>
        <taxon>Bacteria</taxon>
        <taxon>Pseudomonadati</taxon>
        <taxon>Bacteroidota</taxon>
        <taxon>Chitinophagia</taxon>
        <taxon>Chitinophagales</taxon>
        <taxon>Chitinophagaceae</taxon>
        <taxon>Flavipsychrobacter</taxon>
    </lineage>
</organism>
<dbReference type="InterPro" id="IPR026444">
    <property type="entry name" value="Secre_tail"/>
</dbReference>
<dbReference type="OrthoDB" id="621743at2"/>
<comment type="caution">
    <text evidence="3">The sequence shown here is derived from an EMBL/GenBank/DDBJ whole genome shotgun (WGS) entry which is preliminary data.</text>
</comment>
<evidence type="ECO:0000313" key="4">
    <source>
        <dbReference type="Proteomes" id="UP000239872"/>
    </source>
</evidence>
<dbReference type="Pfam" id="PF18962">
    <property type="entry name" value="Por_Secre_tail"/>
    <property type="match status" value="1"/>
</dbReference>
<keyword evidence="1" id="KW-0732">Signal</keyword>
<dbReference type="AlphaFoldDB" id="A0A2S7T1X3"/>
<name>A0A2S7T1X3_9BACT</name>
<accession>A0A2S7T1X3</accession>
<feature type="signal peptide" evidence="1">
    <location>
        <begin position="1"/>
        <end position="22"/>
    </location>
</feature>
<keyword evidence="4" id="KW-1185">Reference proteome</keyword>
<reference evidence="3 4" key="1">
    <citation type="submission" date="2018-01" db="EMBL/GenBank/DDBJ databases">
        <title>A novel member of the phylum Bacteroidetes isolated from glacier ice.</title>
        <authorList>
            <person name="Liu Q."/>
            <person name="Xin Y.-H."/>
        </authorList>
    </citation>
    <scope>NUCLEOTIDE SEQUENCE [LARGE SCALE GENOMIC DNA]</scope>
    <source>
        <strain evidence="3 4">RB1R16</strain>
    </source>
</reference>
<dbReference type="EMBL" id="PPSL01000001">
    <property type="protein sequence ID" value="PQJ12847.1"/>
    <property type="molecule type" value="Genomic_DNA"/>
</dbReference>